<dbReference type="InParanoid" id="A0A6J0B1X6"/>
<comment type="similarity">
    <text evidence="3">Belongs to the CTAG/PCC1 family.</text>
</comment>
<keyword evidence="11" id="KW-1185">Reference proteome</keyword>
<comment type="function">
    <text evidence="7">Component of the EKC/KEOPS complex that is required for the formation of a threonylcarbamoyl group on adenosine at position 37 (t(6)A37) in tRNAs that read codons beginning with adenine. The complex is probably involved in the transfer of the threonylcarbamoyl moiety of threonylcarbamoyl-AMP (TC-AMP) to the N6 group of A37. LAGE3 functions as a dimerization module for the complex.</text>
</comment>
<evidence type="ECO:0000256" key="2">
    <source>
        <dbReference type="ARBA" id="ARBA00004496"/>
    </source>
</evidence>
<dbReference type="PANTHER" id="PTHR31283">
    <property type="entry name" value="EKC/KEOPS COMPLEX SUBUNIT PCC1 FAMILY MEMBER"/>
    <property type="match status" value="1"/>
</dbReference>
<evidence type="ECO:0000256" key="3">
    <source>
        <dbReference type="ARBA" id="ARBA00007073"/>
    </source>
</evidence>
<dbReference type="FunFam" id="3.30.310.50:FF:000005">
    <property type="entry name" value="L antigen family member 3"/>
    <property type="match status" value="1"/>
</dbReference>
<keyword evidence="5" id="KW-0819">tRNA processing</keyword>
<keyword evidence="6" id="KW-0539">Nucleus</keyword>
<evidence type="ECO:0000256" key="6">
    <source>
        <dbReference type="ARBA" id="ARBA00023242"/>
    </source>
</evidence>
<dbReference type="GO" id="GO:0070525">
    <property type="term" value="P:tRNA threonylcarbamoyladenosine metabolic process"/>
    <property type="evidence" value="ECO:0007669"/>
    <property type="project" value="TreeGrafter"/>
</dbReference>
<sequence>MQAPRDGAGGAAGGAGGHGGRGNPYERGVPGGPAAQRGVRGGGGAGAAPLGRGRGGEPAPAARRPRILVHQFTMRVLFLSPIEAEVARRSLAPRVEPHLHAIRKELAVIGSFLVVRWTARDTRLLGLSFTSFLGQLSLVVQNMQRFGPLFPPKSLPGKGG</sequence>
<comment type="subunit">
    <text evidence="8">Component of the EKC/KEOPS complex composed of at least GON7, TP53RK, TPRKB, OSGEP and LAGE3; the whole complex dimerizes.</text>
</comment>
<evidence type="ECO:0000256" key="10">
    <source>
        <dbReference type="SAM" id="MobiDB-lite"/>
    </source>
</evidence>
<keyword evidence="4" id="KW-0963">Cytoplasm</keyword>
<gene>
    <name evidence="12" type="primary">LOC107035176</name>
</gene>
<dbReference type="AlphaFoldDB" id="A0A6J0B1X6"/>
<dbReference type="GO" id="GO:0005737">
    <property type="term" value="C:cytoplasm"/>
    <property type="evidence" value="ECO:0007669"/>
    <property type="project" value="UniProtKB-SubCell"/>
</dbReference>
<dbReference type="Gene3D" id="3.30.310.50">
    <property type="entry name" value="Alpha-D-phosphohexomutase, C-terminal domain"/>
    <property type="match status" value="1"/>
</dbReference>
<evidence type="ECO:0000256" key="1">
    <source>
        <dbReference type="ARBA" id="ARBA00004123"/>
    </source>
</evidence>
<evidence type="ECO:0000256" key="4">
    <source>
        <dbReference type="ARBA" id="ARBA00022490"/>
    </source>
</evidence>
<evidence type="ECO:0000313" key="11">
    <source>
        <dbReference type="Proteomes" id="UP001652581"/>
    </source>
</evidence>
<evidence type="ECO:0000256" key="8">
    <source>
        <dbReference type="ARBA" id="ARBA00062157"/>
    </source>
</evidence>
<organism evidence="11 12">
    <name type="scientific">Vicugna pacos</name>
    <name type="common">Alpaca</name>
    <name type="synonym">Lama pacos</name>
    <dbReference type="NCBI Taxonomy" id="30538"/>
    <lineage>
        <taxon>Eukaryota</taxon>
        <taxon>Metazoa</taxon>
        <taxon>Chordata</taxon>
        <taxon>Craniata</taxon>
        <taxon>Vertebrata</taxon>
        <taxon>Euteleostomi</taxon>
        <taxon>Mammalia</taxon>
        <taxon>Eutheria</taxon>
        <taxon>Laurasiatheria</taxon>
        <taxon>Artiodactyla</taxon>
        <taxon>Tylopoda</taxon>
        <taxon>Camelidae</taxon>
        <taxon>Vicugna</taxon>
    </lineage>
</organism>
<dbReference type="GO" id="GO:0000408">
    <property type="term" value="C:EKC/KEOPS complex"/>
    <property type="evidence" value="ECO:0007669"/>
    <property type="project" value="TreeGrafter"/>
</dbReference>
<feature type="compositionally biased region" description="Low complexity" evidence="10">
    <location>
        <begin position="47"/>
        <end position="62"/>
    </location>
</feature>
<dbReference type="GeneID" id="107035176"/>
<evidence type="ECO:0000313" key="12">
    <source>
        <dbReference type="RefSeq" id="XP_015107792.1"/>
    </source>
</evidence>
<dbReference type="GO" id="GO:0008033">
    <property type="term" value="P:tRNA processing"/>
    <property type="evidence" value="ECO:0007669"/>
    <property type="project" value="UniProtKB-KW"/>
</dbReference>
<dbReference type="Pfam" id="PF09341">
    <property type="entry name" value="Pcc1"/>
    <property type="match status" value="1"/>
</dbReference>
<reference evidence="12" key="1">
    <citation type="submission" date="2025-08" db="UniProtKB">
        <authorList>
            <consortium name="RefSeq"/>
        </authorList>
    </citation>
    <scope>IDENTIFICATION</scope>
</reference>
<evidence type="ECO:0000256" key="9">
    <source>
        <dbReference type="ARBA" id="ARBA00076355"/>
    </source>
</evidence>
<feature type="compositionally biased region" description="Gly residues" evidence="10">
    <location>
        <begin position="7"/>
        <end position="22"/>
    </location>
</feature>
<dbReference type="Proteomes" id="UP001652581">
    <property type="component" value="Unplaced"/>
</dbReference>
<evidence type="ECO:0000256" key="5">
    <source>
        <dbReference type="ARBA" id="ARBA00022694"/>
    </source>
</evidence>
<protein>
    <recommendedName>
        <fullName evidence="9">L antigen family member 3</fullName>
    </recommendedName>
</protein>
<feature type="region of interest" description="Disordered" evidence="10">
    <location>
        <begin position="1"/>
        <end position="62"/>
    </location>
</feature>
<dbReference type="InterPro" id="IPR015419">
    <property type="entry name" value="CTAG/Pcc1"/>
</dbReference>
<dbReference type="GO" id="GO:0005634">
    <property type="term" value="C:nucleus"/>
    <property type="evidence" value="ECO:0007669"/>
    <property type="project" value="UniProtKB-SubCell"/>
</dbReference>
<dbReference type="RefSeq" id="XP_015107792.1">
    <property type="nucleotide sequence ID" value="XM_015252306.3"/>
</dbReference>
<evidence type="ECO:0000256" key="7">
    <source>
        <dbReference type="ARBA" id="ARBA00053047"/>
    </source>
</evidence>
<dbReference type="PANTHER" id="PTHR31283:SF5">
    <property type="entry name" value="EKC_KEOPS COMPLEX SUBUNIT LAGE3"/>
    <property type="match status" value="1"/>
</dbReference>
<comment type="subcellular location">
    <subcellularLocation>
        <location evidence="2">Cytoplasm</location>
    </subcellularLocation>
    <subcellularLocation>
        <location evidence="1">Nucleus</location>
    </subcellularLocation>
</comment>
<name>A0A6J0B1X6_VICPA</name>
<proteinExistence type="inferred from homology"/>
<dbReference type="KEGG" id="vpc:107035176"/>
<accession>A0A6J0B1X6</accession>